<evidence type="ECO:0000313" key="3">
    <source>
        <dbReference type="EMBL" id="PEG39728.1"/>
    </source>
</evidence>
<evidence type="ECO:0000313" key="4">
    <source>
        <dbReference type="Proteomes" id="UP000220914"/>
    </source>
</evidence>
<dbReference type="InterPro" id="IPR020287">
    <property type="entry name" value="Tail_sheath_C"/>
</dbReference>
<feature type="domain" description="Tail sheath protein C-terminal" evidence="2">
    <location>
        <begin position="466"/>
        <end position="566"/>
    </location>
</feature>
<evidence type="ECO:0000259" key="2">
    <source>
        <dbReference type="Pfam" id="PF17482"/>
    </source>
</evidence>
<sequence>MEDFMPVLVVPGVSVETTFDVLPPLPAAAGIVGIVGIVDRPPSTRLVSVTRVAELQDICGPGTLASMPEAVAALSTGARELVISAVDGGNAATATLMNADEAPAVRLRARSRGAWANQLKVDVGTVTNAAGKAVRVSLRILQNDQEVERFDDLVVQPGQPMDLFSTVNEQSKFVVAVEPNFDGENPKEGEYPLGEQGSAAVEQKDAAGTVLMDIKLKPGVTDAGVIVRIAGEDDAITVEVLRNGARQEMFERLSMDPDSARHLPAVLAAQSRFVRAVPRSSLPAASRLPRATPTPVALAGGTSPNVAAYRAAIDLLADEPRIDLVMASFDPALASASVIQIHQALLAHALVASDAAAPRIAFGSVRAADADSLDAMRDHAAAVRNRRFVLVAPPGATGAVVGLISRINPEISPTFQTAQLLDIQPSHYRESELNVLLGPAVNLLVVQQRPGRGVIVLKGINTIGDQISVTRVADRCIRETKAISENFIGQLNSADAREALKQQLIATFTRLERSGALVPSTDGSDPAFIVDVYSTQQDFAQGIVRVDIAVRPVRAIDYVYATIRVKN</sequence>
<comment type="similarity">
    <text evidence="1">Belongs to the myoviridae tail sheath protein family.</text>
</comment>
<dbReference type="OrthoDB" id="5378253at2"/>
<keyword evidence="4" id="KW-1185">Reference proteome</keyword>
<accession>A0A2A7N8G2</accession>
<comment type="caution">
    <text evidence="3">The sequence shown here is derived from an EMBL/GenBank/DDBJ whole genome shotgun (WGS) entry which is preliminary data.</text>
</comment>
<dbReference type="EMBL" id="PDCP01000013">
    <property type="protein sequence ID" value="PEG39728.1"/>
    <property type="molecule type" value="Genomic_DNA"/>
</dbReference>
<dbReference type="Proteomes" id="UP000220914">
    <property type="component" value="Unassembled WGS sequence"/>
</dbReference>
<reference evidence="3 4" key="1">
    <citation type="submission" date="2017-10" db="EMBL/GenBank/DDBJ databases">
        <title>The new phylogeny of genus Mycobacterium.</title>
        <authorList>
            <person name="Tortoli E."/>
            <person name="Trovato A."/>
            <person name="Cirillo D.M."/>
        </authorList>
    </citation>
    <scope>NUCLEOTIDE SEQUENCE [LARGE SCALE GENOMIC DNA]</scope>
    <source>
        <strain evidence="3 4">CCUG37673</strain>
    </source>
</reference>
<dbReference type="Gene3D" id="3.10.450.690">
    <property type="match status" value="1"/>
</dbReference>
<organism evidence="3 4">
    <name type="scientific">Mycolicibacterium agri</name>
    <name type="common">Mycobacterium agri</name>
    <dbReference type="NCBI Taxonomy" id="36811"/>
    <lineage>
        <taxon>Bacteria</taxon>
        <taxon>Bacillati</taxon>
        <taxon>Actinomycetota</taxon>
        <taxon>Actinomycetes</taxon>
        <taxon>Mycobacteriales</taxon>
        <taxon>Mycobacteriaceae</taxon>
        <taxon>Mycolicibacterium</taxon>
    </lineage>
</organism>
<dbReference type="Pfam" id="PF17482">
    <property type="entry name" value="Phage_sheath_1C"/>
    <property type="match status" value="1"/>
</dbReference>
<proteinExistence type="inferred from homology"/>
<name>A0A2A7N8G2_MYCAG</name>
<gene>
    <name evidence="3" type="ORF">CQY20_09245</name>
</gene>
<dbReference type="AlphaFoldDB" id="A0A2A7N8G2"/>
<evidence type="ECO:0000256" key="1">
    <source>
        <dbReference type="ARBA" id="ARBA00008005"/>
    </source>
</evidence>
<protein>
    <recommendedName>
        <fullName evidence="2">Tail sheath protein C-terminal domain-containing protein</fullName>
    </recommendedName>
</protein>